<dbReference type="GO" id="GO:0016776">
    <property type="term" value="F:phosphotransferase activity, phosphate group as acceptor"/>
    <property type="evidence" value="ECO:0007669"/>
    <property type="project" value="TreeGrafter"/>
</dbReference>
<dbReference type="InterPro" id="IPR040423">
    <property type="entry name" value="PEA_transferase"/>
</dbReference>
<evidence type="ECO:0000256" key="4">
    <source>
        <dbReference type="ARBA" id="ARBA00022692"/>
    </source>
</evidence>
<dbReference type="InterPro" id="IPR058130">
    <property type="entry name" value="PEA_transf_C"/>
</dbReference>
<comment type="subcellular location">
    <subcellularLocation>
        <location evidence="1">Cell membrane</location>
        <topology evidence="1">Multi-pass membrane protein</topology>
    </subcellularLocation>
</comment>
<keyword evidence="6 7" id="KW-0472">Membrane</keyword>
<feature type="transmembrane region" description="Helical" evidence="7">
    <location>
        <begin position="186"/>
        <end position="210"/>
    </location>
</feature>
<organism evidence="9 10">
    <name type="scientific">Megasphaera paucivorans</name>
    <dbReference type="NCBI Taxonomy" id="349095"/>
    <lineage>
        <taxon>Bacteria</taxon>
        <taxon>Bacillati</taxon>
        <taxon>Bacillota</taxon>
        <taxon>Negativicutes</taxon>
        <taxon>Veillonellales</taxon>
        <taxon>Veillonellaceae</taxon>
        <taxon>Megasphaera</taxon>
    </lineage>
</organism>
<evidence type="ECO:0000256" key="5">
    <source>
        <dbReference type="ARBA" id="ARBA00022989"/>
    </source>
</evidence>
<keyword evidence="4 7" id="KW-0812">Transmembrane</keyword>
<dbReference type="Pfam" id="PF00884">
    <property type="entry name" value="Sulfatase"/>
    <property type="match status" value="1"/>
</dbReference>
<evidence type="ECO:0000256" key="1">
    <source>
        <dbReference type="ARBA" id="ARBA00004651"/>
    </source>
</evidence>
<proteinExistence type="predicted"/>
<dbReference type="EMBL" id="FNHQ01000001">
    <property type="protein sequence ID" value="SDM03023.1"/>
    <property type="molecule type" value="Genomic_DNA"/>
</dbReference>
<evidence type="ECO:0000313" key="10">
    <source>
        <dbReference type="Proteomes" id="UP000199309"/>
    </source>
</evidence>
<evidence type="ECO:0000256" key="6">
    <source>
        <dbReference type="ARBA" id="ARBA00023136"/>
    </source>
</evidence>
<evidence type="ECO:0000313" key="9">
    <source>
        <dbReference type="EMBL" id="SDM03023.1"/>
    </source>
</evidence>
<keyword evidence="2" id="KW-1003">Cell membrane</keyword>
<protein>
    <submittedName>
        <fullName evidence="9">Heptose-I-phosphate ethanolaminephosphotransferase</fullName>
    </submittedName>
</protein>
<evidence type="ECO:0000256" key="2">
    <source>
        <dbReference type="ARBA" id="ARBA00022475"/>
    </source>
</evidence>
<feature type="domain" description="Sulfatase N-terminal" evidence="8">
    <location>
        <begin position="288"/>
        <end position="558"/>
    </location>
</feature>
<feature type="transmembrane region" description="Helical" evidence="7">
    <location>
        <begin position="132"/>
        <end position="156"/>
    </location>
</feature>
<reference evidence="9 10" key="1">
    <citation type="submission" date="2016-10" db="EMBL/GenBank/DDBJ databases">
        <authorList>
            <person name="de Groot N.N."/>
        </authorList>
    </citation>
    <scope>NUCLEOTIDE SEQUENCE [LARGE SCALE GENOMIC DNA]</scope>
    <source>
        <strain evidence="9 10">DSM 16981</strain>
    </source>
</reference>
<dbReference type="PANTHER" id="PTHR30443:SF2">
    <property type="entry name" value="PHOSPHOETHANOLAMINE TRANSFERASE EPTC"/>
    <property type="match status" value="1"/>
</dbReference>
<keyword evidence="3 9" id="KW-0808">Transferase</keyword>
<gene>
    <name evidence="9" type="ORF">SAMN05660299_00022</name>
</gene>
<dbReference type="STRING" id="349095.SAMN05660299_00022"/>
<dbReference type="OrthoDB" id="9786870at2"/>
<dbReference type="Gene3D" id="3.40.720.10">
    <property type="entry name" value="Alkaline Phosphatase, subunit A"/>
    <property type="match status" value="1"/>
</dbReference>
<dbReference type="GO" id="GO:0005886">
    <property type="term" value="C:plasma membrane"/>
    <property type="evidence" value="ECO:0007669"/>
    <property type="project" value="UniProtKB-SubCell"/>
</dbReference>
<dbReference type="GO" id="GO:0009244">
    <property type="term" value="P:lipopolysaccharide core region biosynthetic process"/>
    <property type="evidence" value="ECO:0007669"/>
    <property type="project" value="TreeGrafter"/>
</dbReference>
<feature type="transmembrane region" description="Helical" evidence="7">
    <location>
        <begin position="44"/>
        <end position="60"/>
    </location>
</feature>
<dbReference type="SUPFAM" id="SSF53649">
    <property type="entry name" value="Alkaline phosphatase-like"/>
    <property type="match status" value="1"/>
</dbReference>
<sequence>MKKHKFLITFIMAAIISYILMYGFYLSMSVGLPYKTLFLQMRRYIPNAMVIGIVFSLWQQSKIPWKKISPHIVVFLAWAVVYPLSYWITFHQNTNFIDNHFDISFASYIFVFTTTLRLLLHTFSITTIQRRMSTLTISMLHTLLMVLPVLQIIYFVNYHSPITEAACMAMLQTNALEAHEYILQNVGYSGILMIIILFIILLFLFMWGNYVKIHTVKPIKKTILISVIILLASGIYSCQIFRETGIMDVLHNAQDYFDNAQKFNAYHKNNFNTLIVTPTTPEFSQPSTIIMVIGESASKDYCSAYGYSRHDTTPWLRTMSSQPGFILFKHAYTSWGQTVPALERALTEKNQYNNLDFNQCITMLDIAKKAGYTTYWISNQGTISNADTPITLVAKTADHSAWIEDELANSDHQRYDGDLLPYLKRIDPKENNFVVIHIMGSHDSYDNRYPRDFTKWPSETGRNSVTEYDNSIAYTDWFLEQVYMYGKDNLNLQAMLYFSDHGADPQHRRHPDYAPFEGLRIPMFLYLSPEYCKLYPITSSVLQNHADTYFTNDLMYELMCGVFHIKSNHYDETNSLSSTNYKYTRDMLTTELGKINLTEDINN</sequence>
<feature type="transmembrane region" description="Helical" evidence="7">
    <location>
        <begin position="101"/>
        <end position="120"/>
    </location>
</feature>
<dbReference type="CDD" id="cd16017">
    <property type="entry name" value="LptA"/>
    <property type="match status" value="1"/>
</dbReference>
<evidence type="ECO:0000259" key="8">
    <source>
        <dbReference type="Pfam" id="PF00884"/>
    </source>
</evidence>
<feature type="transmembrane region" description="Helical" evidence="7">
    <location>
        <begin position="222"/>
        <end position="242"/>
    </location>
</feature>
<evidence type="ECO:0000256" key="7">
    <source>
        <dbReference type="SAM" id="Phobius"/>
    </source>
</evidence>
<keyword evidence="5 7" id="KW-1133">Transmembrane helix</keyword>
<dbReference type="RefSeq" id="WP_091647111.1">
    <property type="nucleotide sequence ID" value="NZ_FNHQ01000001.1"/>
</dbReference>
<dbReference type="InterPro" id="IPR000917">
    <property type="entry name" value="Sulfatase_N"/>
</dbReference>
<name>A0A1G9PWI3_9FIRM</name>
<feature type="transmembrane region" description="Helical" evidence="7">
    <location>
        <begin position="7"/>
        <end position="24"/>
    </location>
</feature>
<dbReference type="Proteomes" id="UP000199309">
    <property type="component" value="Unassembled WGS sequence"/>
</dbReference>
<dbReference type="AlphaFoldDB" id="A0A1G9PWI3"/>
<evidence type="ECO:0000256" key="3">
    <source>
        <dbReference type="ARBA" id="ARBA00022679"/>
    </source>
</evidence>
<dbReference type="InterPro" id="IPR017850">
    <property type="entry name" value="Alkaline_phosphatase_core_sf"/>
</dbReference>
<feature type="transmembrane region" description="Helical" evidence="7">
    <location>
        <begin position="72"/>
        <end position="89"/>
    </location>
</feature>
<keyword evidence="10" id="KW-1185">Reference proteome</keyword>
<accession>A0A1G9PWI3</accession>
<dbReference type="PANTHER" id="PTHR30443">
    <property type="entry name" value="INNER MEMBRANE PROTEIN"/>
    <property type="match status" value="1"/>
</dbReference>